<name>A0A9P1L2P7_PARSO</name>
<dbReference type="GO" id="GO:0003677">
    <property type="term" value="F:DNA binding"/>
    <property type="evidence" value="ECO:0007669"/>
    <property type="project" value="InterPro"/>
</dbReference>
<dbReference type="Pfam" id="PF04397">
    <property type="entry name" value="LytTR"/>
    <property type="match status" value="1"/>
</dbReference>
<dbReference type="Gene3D" id="2.40.50.1020">
    <property type="entry name" value="LytTr DNA-binding domain"/>
    <property type="match status" value="1"/>
</dbReference>
<evidence type="ECO:0000259" key="1">
    <source>
        <dbReference type="PROSITE" id="PS50930"/>
    </source>
</evidence>
<dbReference type="InterPro" id="IPR046947">
    <property type="entry name" value="LytR-like"/>
</dbReference>
<dbReference type="PANTHER" id="PTHR37299">
    <property type="entry name" value="TRANSCRIPTIONAL REGULATOR-RELATED"/>
    <property type="match status" value="1"/>
</dbReference>
<dbReference type="InterPro" id="IPR007492">
    <property type="entry name" value="LytTR_DNA-bd_dom"/>
</dbReference>
<gene>
    <name evidence="2" type="ORF">UMC4404_04051</name>
</gene>
<accession>A0A9P1L2P7</accession>
<organism evidence="2 3">
    <name type="scientific">Paraclostridium sordellii</name>
    <name type="common">Clostridium sordellii</name>
    <dbReference type="NCBI Taxonomy" id="1505"/>
    <lineage>
        <taxon>Bacteria</taxon>
        <taxon>Bacillati</taxon>
        <taxon>Bacillota</taxon>
        <taxon>Clostridia</taxon>
        <taxon>Peptostreptococcales</taxon>
        <taxon>Peptostreptococcaceae</taxon>
        <taxon>Paraclostridium</taxon>
    </lineage>
</organism>
<proteinExistence type="predicted"/>
<dbReference type="SMART" id="SM00850">
    <property type="entry name" value="LytTR"/>
    <property type="match status" value="1"/>
</dbReference>
<feature type="domain" description="HTH LytTR-type" evidence="1">
    <location>
        <begin position="58"/>
        <end position="150"/>
    </location>
</feature>
<sequence length="154" mass="18193">MKVNHIKDNLVDETSVNVITNEVNKNDYMYIKDLILSSSSNVIGRDLDTGIDFKVTDKDIIYFETYGRDVCFITVENKLLVLKLSMKKLEELLSNRRYFIKVNKTTIINVNHVEEVSYHSNMRFQILLSNDYKQVVNRSYFNNFKKCIEEVYNK</sequence>
<protein>
    <submittedName>
        <fullName evidence="2">Transcriptional regulator</fullName>
    </submittedName>
</protein>
<dbReference type="EMBL" id="CDNY01000003">
    <property type="protein sequence ID" value="CEO32425.1"/>
    <property type="molecule type" value="Genomic_DNA"/>
</dbReference>
<dbReference type="Proteomes" id="UP000049685">
    <property type="component" value="Unassembled WGS sequence"/>
</dbReference>
<dbReference type="PANTHER" id="PTHR37299:SF1">
    <property type="entry name" value="STAGE 0 SPORULATION PROTEIN A HOMOLOG"/>
    <property type="match status" value="1"/>
</dbReference>
<dbReference type="AlphaFoldDB" id="A0A9P1L2P7"/>
<dbReference type="GO" id="GO:0000156">
    <property type="term" value="F:phosphorelay response regulator activity"/>
    <property type="evidence" value="ECO:0007669"/>
    <property type="project" value="InterPro"/>
</dbReference>
<comment type="caution">
    <text evidence="2">The sequence shown here is derived from an EMBL/GenBank/DDBJ whole genome shotgun (WGS) entry which is preliminary data.</text>
</comment>
<evidence type="ECO:0000313" key="3">
    <source>
        <dbReference type="Proteomes" id="UP000049685"/>
    </source>
</evidence>
<dbReference type="PROSITE" id="PS50930">
    <property type="entry name" value="HTH_LYTTR"/>
    <property type="match status" value="1"/>
</dbReference>
<evidence type="ECO:0000313" key="2">
    <source>
        <dbReference type="EMBL" id="CEO32425.1"/>
    </source>
</evidence>
<dbReference type="RefSeq" id="WP_055332273.1">
    <property type="nucleotide sequence ID" value="NZ_CDLK01000014.1"/>
</dbReference>
<reference evidence="3" key="1">
    <citation type="submission" date="2015-01" db="EMBL/GenBank/DDBJ databases">
        <authorList>
            <person name="Aslett A.Martin."/>
            <person name="De Silva Nishadi"/>
        </authorList>
    </citation>
    <scope>NUCLEOTIDE SEQUENCE [LARGE SCALE GENOMIC DNA]</scope>
    <source>
        <strain evidence="3">UMC4404</strain>
    </source>
</reference>